<sequence length="257" mass="29104">MAIPLKVAVEGMGDNYKAVDSTNNEGIVIKGKEKFEFTLASIEVKVNGKDAYLHVKESKGITTPTDLQVIKIGSDLFVPMETLTQLFGYEVKVVKKGEVYIVYIGTFKEPTKPVDKEDQFVPNHWKKSPTGLYQDVNSKYPLPAGIKPFKAKSKSFTTNYKANIDILVNELGFEKANNVAIMFPYGTSNSMTVRYSEKHKDYQIQLNYWCSCSDEVQIQNLTPYAFKEITRLFFGANSNKVYDIVEKGYKRDKAVLK</sequence>
<organism evidence="2 3">
    <name type="scientific">Kurthia sibirica</name>
    <dbReference type="NCBI Taxonomy" id="202750"/>
    <lineage>
        <taxon>Bacteria</taxon>
        <taxon>Bacillati</taxon>
        <taxon>Bacillota</taxon>
        <taxon>Bacilli</taxon>
        <taxon>Bacillales</taxon>
        <taxon>Caryophanaceae</taxon>
        <taxon>Kurthia</taxon>
    </lineage>
</organism>
<evidence type="ECO:0000313" key="2">
    <source>
        <dbReference type="EMBL" id="PWI23124.1"/>
    </source>
</evidence>
<accession>A0A2U3AF34</accession>
<proteinExistence type="predicted"/>
<comment type="caution">
    <text evidence="2">The sequence shown here is derived from an EMBL/GenBank/DDBJ whole genome shotgun (WGS) entry which is preliminary data.</text>
</comment>
<dbReference type="EMBL" id="QFVR01000039">
    <property type="protein sequence ID" value="PWI23124.1"/>
    <property type="molecule type" value="Genomic_DNA"/>
</dbReference>
<dbReference type="RefSeq" id="WP_109307461.1">
    <property type="nucleotide sequence ID" value="NZ_BJUF01000077.1"/>
</dbReference>
<dbReference type="Proteomes" id="UP000245938">
    <property type="component" value="Unassembled WGS sequence"/>
</dbReference>
<dbReference type="AlphaFoldDB" id="A0A2U3AF34"/>
<name>A0A2U3AF34_9BACL</name>
<gene>
    <name evidence="2" type="ORF">DEX24_16405</name>
</gene>
<dbReference type="Pfam" id="PF07833">
    <property type="entry name" value="Cu_amine_oxidN1"/>
    <property type="match status" value="1"/>
</dbReference>
<evidence type="ECO:0000259" key="1">
    <source>
        <dbReference type="Pfam" id="PF07833"/>
    </source>
</evidence>
<keyword evidence="3" id="KW-1185">Reference proteome</keyword>
<protein>
    <recommendedName>
        <fullName evidence="1">Copper amine oxidase-like N-terminal domain-containing protein</fullName>
    </recommendedName>
</protein>
<dbReference type="InterPro" id="IPR012854">
    <property type="entry name" value="Cu_amine_oxidase-like_N"/>
</dbReference>
<evidence type="ECO:0000313" key="3">
    <source>
        <dbReference type="Proteomes" id="UP000245938"/>
    </source>
</evidence>
<feature type="domain" description="Copper amine oxidase-like N-terminal" evidence="1">
    <location>
        <begin position="3"/>
        <end position="98"/>
    </location>
</feature>
<reference evidence="2 3" key="1">
    <citation type="submission" date="2018-05" db="EMBL/GenBank/DDBJ databases">
        <title>Kurthia sibirica genome sequence.</title>
        <authorList>
            <person name="Maclea K.S."/>
            <person name="Goen A.E."/>
        </authorList>
    </citation>
    <scope>NUCLEOTIDE SEQUENCE [LARGE SCALE GENOMIC DNA]</scope>
    <source>
        <strain evidence="2 3">ATCC 49154</strain>
    </source>
</reference>